<dbReference type="Pfam" id="PF05096">
    <property type="entry name" value="Glu_cyclase_2"/>
    <property type="match status" value="1"/>
</dbReference>
<dbReference type="Gene3D" id="2.130.10.10">
    <property type="entry name" value="YVTN repeat-like/Quinoprotein amine dehydrogenase"/>
    <property type="match status" value="1"/>
</dbReference>
<sequence length="269" mass="29299">MLDRRVTARCALLCLLLVAAFAASGCSPGRVRGQHEALLKAAAGPPRLRAQLIRVLAQDPSWSTTGLRMSGDVLFESTDQRGRDALRVRDPQNGRELNRFDYPTSELVDGIAVVGDRIWQLGSNEPVAIERDRNTLAETRRVPYHGGGGALCYDGSRLVVSDGDFRHLTFRDPQTFRQLGRVDIRTGDQLIGLDSADGQVWANVLNTDRILRIDPRNGQVTAEVDASGVGPPGDRSNGLSQITAVPGTDQFLLAPYTGSHLYQVRFAPA</sequence>
<gene>
    <name evidence="2" type="ORF">ACFQ16_30140</name>
</gene>
<feature type="chain" id="PRO_5047186931" evidence="1">
    <location>
        <begin position="23"/>
        <end position="269"/>
    </location>
</feature>
<protein>
    <submittedName>
        <fullName evidence="2">Glutaminyl-peptide cyclotransferase</fullName>
    </submittedName>
</protein>
<keyword evidence="1" id="KW-0732">Signal</keyword>
<dbReference type="PANTHER" id="PTHR31270">
    <property type="entry name" value="GLUTAMINYL-PEPTIDE CYCLOTRANSFERASE"/>
    <property type="match status" value="1"/>
</dbReference>
<evidence type="ECO:0000313" key="2">
    <source>
        <dbReference type="EMBL" id="MFD0924025.1"/>
    </source>
</evidence>
<keyword evidence="3" id="KW-1185">Reference proteome</keyword>
<accession>A0ABW3G0W2</accession>
<reference evidence="3" key="1">
    <citation type="journal article" date="2019" name="Int. J. Syst. Evol. Microbiol.">
        <title>The Global Catalogue of Microorganisms (GCM) 10K type strain sequencing project: providing services to taxonomists for standard genome sequencing and annotation.</title>
        <authorList>
            <consortium name="The Broad Institute Genomics Platform"/>
            <consortium name="The Broad Institute Genome Sequencing Center for Infectious Disease"/>
            <person name="Wu L."/>
            <person name="Ma J."/>
        </authorList>
    </citation>
    <scope>NUCLEOTIDE SEQUENCE [LARGE SCALE GENOMIC DNA]</scope>
    <source>
        <strain evidence="3">CCUG 56401</strain>
    </source>
</reference>
<organism evidence="2 3">
    <name type="scientific">Saccharopolyspora rosea</name>
    <dbReference type="NCBI Taxonomy" id="524884"/>
    <lineage>
        <taxon>Bacteria</taxon>
        <taxon>Bacillati</taxon>
        <taxon>Actinomycetota</taxon>
        <taxon>Actinomycetes</taxon>
        <taxon>Pseudonocardiales</taxon>
        <taxon>Pseudonocardiaceae</taxon>
        <taxon>Saccharopolyspora</taxon>
    </lineage>
</organism>
<dbReference type="RefSeq" id="WP_345601958.1">
    <property type="nucleotide sequence ID" value="NZ_BAABLT010000053.1"/>
</dbReference>
<feature type="signal peptide" evidence="1">
    <location>
        <begin position="1"/>
        <end position="22"/>
    </location>
</feature>
<dbReference type="InterPro" id="IPR011044">
    <property type="entry name" value="Quino_amine_DH_bsu"/>
</dbReference>
<name>A0ABW3G0W2_9PSEU</name>
<evidence type="ECO:0000256" key="1">
    <source>
        <dbReference type="SAM" id="SignalP"/>
    </source>
</evidence>
<dbReference type="Proteomes" id="UP001597018">
    <property type="component" value="Unassembled WGS sequence"/>
</dbReference>
<dbReference type="InterPro" id="IPR007788">
    <property type="entry name" value="QCT"/>
</dbReference>
<dbReference type="InterPro" id="IPR015943">
    <property type="entry name" value="WD40/YVTN_repeat-like_dom_sf"/>
</dbReference>
<dbReference type="PANTHER" id="PTHR31270:SF1">
    <property type="entry name" value="GLUTAMINYL-PEPTIDE CYCLOTRANSFERASE"/>
    <property type="match status" value="1"/>
</dbReference>
<dbReference type="PROSITE" id="PS51257">
    <property type="entry name" value="PROKAR_LIPOPROTEIN"/>
    <property type="match status" value="1"/>
</dbReference>
<dbReference type="SUPFAM" id="SSF50969">
    <property type="entry name" value="YVTN repeat-like/Quinoprotein amine dehydrogenase"/>
    <property type="match status" value="1"/>
</dbReference>
<comment type="caution">
    <text evidence="2">The sequence shown here is derived from an EMBL/GenBank/DDBJ whole genome shotgun (WGS) entry which is preliminary data.</text>
</comment>
<evidence type="ECO:0000313" key="3">
    <source>
        <dbReference type="Proteomes" id="UP001597018"/>
    </source>
</evidence>
<dbReference type="EMBL" id="JBHTIW010000054">
    <property type="protein sequence ID" value="MFD0924025.1"/>
    <property type="molecule type" value="Genomic_DNA"/>
</dbReference>
<proteinExistence type="predicted"/>